<reference evidence="1 2" key="1">
    <citation type="submission" date="2022-01" db="EMBL/GenBank/DDBJ databases">
        <title>Desulfofustis limnae sp. nov., a novel mesophilic sulfate-reducing bacterium isolated from marsh soil.</title>
        <authorList>
            <person name="Watanabe M."/>
            <person name="Takahashi A."/>
            <person name="Kojima H."/>
            <person name="Fukui M."/>
        </authorList>
    </citation>
    <scope>NUCLEOTIDE SEQUENCE [LARGE SCALE GENOMIC DNA]</scope>
    <source>
        <strain evidence="1 2">PPLL</strain>
    </source>
</reference>
<dbReference type="Proteomes" id="UP000830055">
    <property type="component" value="Chromosome"/>
</dbReference>
<protein>
    <recommendedName>
        <fullName evidence="3">Fe-S cluster assembly protein HesB</fullName>
    </recommendedName>
</protein>
<accession>A0ABN6M5C6</accession>
<dbReference type="EMBL" id="AP025516">
    <property type="protein sequence ID" value="BDD88083.1"/>
    <property type="molecule type" value="Genomic_DNA"/>
</dbReference>
<sequence>MLTGHLTFNKAATKQLKEDFMSLTVTDLAVSKLKEYLSQNNIESALRVALMQGG</sequence>
<organism evidence="1 2">
    <name type="scientific">Desulfofustis limnaeus</name>
    <dbReference type="NCBI Taxonomy" id="2740163"/>
    <lineage>
        <taxon>Bacteria</taxon>
        <taxon>Pseudomonadati</taxon>
        <taxon>Thermodesulfobacteriota</taxon>
        <taxon>Desulfobulbia</taxon>
        <taxon>Desulfobulbales</taxon>
        <taxon>Desulfocapsaceae</taxon>
        <taxon>Desulfofustis</taxon>
    </lineage>
</organism>
<keyword evidence="2" id="KW-1185">Reference proteome</keyword>
<proteinExistence type="predicted"/>
<gene>
    <name evidence="1" type="ORF">DPPLL_24480</name>
</gene>
<evidence type="ECO:0000313" key="1">
    <source>
        <dbReference type="EMBL" id="BDD88083.1"/>
    </source>
</evidence>
<name>A0ABN6M5C6_9BACT</name>
<evidence type="ECO:0000313" key="2">
    <source>
        <dbReference type="Proteomes" id="UP000830055"/>
    </source>
</evidence>
<evidence type="ECO:0008006" key="3">
    <source>
        <dbReference type="Google" id="ProtNLM"/>
    </source>
</evidence>